<evidence type="ECO:0000313" key="4">
    <source>
        <dbReference type="Proteomes" id="UP000654918"/>
    </source>
</evidence>
<comment type="caution">
    <text evidence="3">The sequence shown here is derived from an EMBL/GenBank/DDBJ whole genome shotgun (WGS) entry which is preliminary data.</text>
</comment>
<reference evidence="3" key="1">
    <citation type="journal article" date="2020" name="Phytopathology">
        <title>Genome Sequence Resources of Colletotrichum truncatum, C. plurivorum, C. musicola, and C. sojae: Four Species Pathogenic to Soybean (Glycine max).</title>
        <authorList>
            <person name="Rogerio F."/>
            <person name="Boufleur T.R."/>
            <person name="Ciampi-Guillardi M."/>
            <person name="Sukno S.A."/>
            <person name="Thon M.R."/>
            <person name="Massola Junior N.S."/>
            <person name="Baroncelli R."/>
        </authorList>
    </citation>
    <scope>NUCLEOTIDE SEQUENCE</scope>
    <source>
        <strain evidence="3">LFN00145</strain>
    </source>
</reference>
<accession>A0A8H6K9R7</accession>
<dbReference type="EMBL" id="WIGO01000145">
    <property type="protein sequence ID" value="KAF6826973.1"/>
    <property type="molecule type" value="Genomic_DNA"/>
</dbReference>
<protein>
    <submittedName>
        <fullName evidence="3">Uncharacterized protein</fullName>
    </submittedName>
</protein>
<sequence>MKFSLAVLSLAAALAIATPTPLRAQDCTGIDEGVIAASGFVCKPGTRGATAAGGNGNGNGNGNNRGNNNNNNGGGGGARASGNRNNAANKAGDRDGDGIEDSQDTDVNGFDCSNEAVAAASGFPC</sequence>
<evidence type="ECO:0000256" key="1">
    <source>
        <dbReference type="SAM" id="MobiDB-lite"/>
    </source>
</evidence>
<feature type="signal peptide" evidence="2">
    <location>
        <begin position="1"/>
        <end position="24"/>
    </location>
</feature>
<keyword evidence="4" id="KW-1185">Reference proteome</keyword>
<name>A0A8H6K9R7_9PEZI</name>
<feature type="compositionally biased region" description="Gly residues" evidence="1">
    <location>
        <begin position="51"/>
        <end position="63"/>
    </location>
</feature>
<evidence type="ECO:0000256" key="2">
    <source>
        <dbReference type="SAM" id="SignalP"/>
    </source>
</evidence>
<feature type="region of interest" description="Disordered" evidence="1">
    <location>
        <begin position="48"/>
        <end position="110"/>
    </location>
</feature>
<keyword evidence="2" id="KW-0732">Signal</keyword>
<dbReference type="AlphaFoldDB" id="A0A8H6K9R7"/>
<dbReference type="Proteomes" id="UP000654918">
    <property type="component" value="Unassembled WGS sequence"/>
</dbReference>
<feature type="chain" id="PRO_5034347322" evidence="2">
    <location>
        <begin position="25"/>
        <end position="125"/>
    </location>
</feature>
<organism evidence="3 4">
    <name type="scientific">Colletotrichum plurivorum</name>
    <dbReference type="NCBI Taxonomy" id="2175906"/>
    <lineage>
        <taxon>Eukaryota</taxon>
        <taxon>Fungi</taxon>
        <taxon>Dikarya</taxon>
        <taxon>Ascomycota</taxon>
        <taxon>Pezizomycotina</taxon>
        <taxon>Sordariomycetes</taxon>
        <taxon>Hypocreomycetidae</taxon>
        <taxon>Glomerellales</taxon>
        <taxon>Glomerellaceae</taxon>
        <taxon>Colletotrichum</taxon>
        <taxon>Colletotrichum orchidearum species complex</taxon>
    </lineage>
</organism>
<proteinExistence type="predicted"/>
<gene>
    <name evidence="3" type="ORF">CPLU01_09347</name>
</gene>
<feature type="compositionally biased region" description="Low complexity" evidence="1">
    <location>
        <begin position="80"/>
        <end position="90"/>
    </location>
</feature>
<evidence type="ECO:0000313" key="3">
    <source>
        <dbReference type="EMBL" id="KAF6826973.1"/>
    </source>
</evidence>